<dbReference type="InterPro" id="IPR023035">
    <property type="entry name" value="Ribosomal_uS9_bac/plastid"/>
</dbReference>
<dbReference type="GO" id="GO:0005737">
    <property type="term" value="C:cytoplasm"/>
    <property type="evidence" value="ECO:0007669"/>
    <property type="project" value="UniProtKB-ARBA"/>
</dbReference>
<dbReference type="GO" id="GO:0015935">
    <property type="term" value="C:small ribosomal subunit"/>
    <property type="evidence" value="ECO:0007669"/>
    <property type="project" value="TreeGrafter"/>
</dbReference>
<dbReference type="Pfam" id="PF00380">
    <property type="entry name" value="Ribosomal_S9"/>
    <property type="match status" value="1"/>
</dbReference>
<dbReference type="PATRIC" id="fig|1618660.3.peg.514"/>
<gene>
    <name evidence="6" type="ORF">UY23_C0003G0008</name>
</gene>
<dbReference type="PROSITE" id="PS00360">
    <property type="entry name" value="RIBOSOMAL_S9"/>
    <property type="match status" value="1"/>
</dbReference>
<dbReference type="PANTHER" id="PTHR21569:SF1">
    <property type="entry name" value="SMALL RIBOSOMAL SUBUNIT PROTEIN US9M"/>
    <property type="match status" value="1"/>
</dbReference>
<dbReference type="GO" id="GO:0006412">
    <property type="term" value="P:translation"/>
    <property type="evidence" value="ECO:0007669"/>
    <property type="project" value="InterPro"/>
</dbReference>
<keyword evidence="2 4" id="KW-0689">Ribosomal protein</keyword>
<evidence type="ECO:0000313" key="6">
    <source>
        <dbReference type="EMBL" id="KKU91170.1"/>
    </source>
</evidence>
<dbReference type="EMBL" id="LCPF01000003">
    <property type="protein sequence ID" value="KKU91170.1"/>
    <property type="molecule type" value="Genomic_DNA"/>
</dbReference>
<dbReference type="InterPro" id="IPR014721">
    <property type="entry name" value="Ribsml_uS5_D2-typ_fold_subgr"/>
</dbReference>
<reference evidence="6 7" key="1">
    <citation type="journal article" date="2015" name="Nature">
        <title>rRNA introns, odd ribosomes, and small enigmatic genomes across a large radiation of phyla.</title>
        <authorList>
            <person name="Brown C.T."/>
            <person name="Hug L.A."/>
            <person name="Thomas B.C."/>
            <person name="Sharon I."/>
            <person name="Castelle C.J."/>
            <person name="Singh A."/>
            <person name="Wilkins M.J."/>
            <person name="Williams K.H."/>
            <person name="Banfield J.F."/>
        </authorList>
    </citation>
    <scope>NUCLEOTIDE SEQUENCE [LARGE SCALE GENOMIC DNA]</scope>
</reference>
<proteinExistence type="inferred from homology"/>
<comment type="caution">
    <text evidence="6">The sequence shown here is derived from an EMBL/GenBank/DDBJ whole genome shotgun (WGS) entry which is preliminary data.</text>
</comment>
<accession>A0A0G1XA06</accession>
<comment type="similarity">
    <text evidence="1 4">Belongs to the universal ribosomal protein uS9 family.</text>
</comment>
<dbReference type="InterPro" id="IPR020568">
    <property type="entry name" value="Ribosomal_Su5_D2-typ_SF"/>
</dbReference>
<evidence type="ECO:0000256" key="5">
    <source>
        <dbReference type="RuleBase" id="RU003816"/>
    </source>
</evidence>
<dbReference type="PANTHER" id="PTHR21569">
    <property type="entry name" value="RIBOSOMAL PROTEIN S9"/>
    <property type="match status" value="1"/>
</dbReference>
<name>A0A0G1XA06_9BACT</name>
<evidence type="ECO:0000313" key="7">
    <source>
        <dbReference type="Proteomes" id="UP000034956"/>
    </source>
</evidence>
<dbReference type="InterPro" id="IPR020574">
    <property type="entry name" value="Ribosomal_uS9_CS"/>
</dbReference>
<keyword evidence="3 4" id="KW-0687">Ribonucleoprotein</keyword>
<dbReference type="SUPFAM" id="SSF54211">
    <property type="entry name" value="Ribosomal protein S5 domain 2-like"/>
    <property type="match status" value="1"/>
</dbReference>
<evidence type="ECO:0000256" key="3">
    <source>
        <dbReference type="ARBA" id="ARBA00023274"/>
    </source>
</evidence>
<evidence type="ECO:0000256" key="1">
    <source>
        <dbReference type="ARBA" id="ARBA00005251"/>
    </source>
</evidence>
<protein>
    <recommendedName>
        <fullName evidence="5">30S ribosomal protein S9</fullName>
    </recommendedName>
</protein>
<evidence type="ECO:0000256" key="4">
    <source>
        <dbReference type="RuleBase" id="RU003815"/>
    </source>
</evidence>
<evidence type="ECO:0000256" key="2">
    <source>
        <dbReference type="ARBA" id="ARBA00022980"/>
    </source>
</evidence>
<dbReference type="NCBIfam" id="NF001099">
    <property type="entry name" value="PRK00132.1"/>
    <property type="match status" value="1"/>
</dbReference>
<dbReference type="Proteomes" id="UP000034956">
    <property type="component" value="Unassembled WGS sequence"/>
</dbReference>
<dbReference type="GO" id="GO:0003735">
    <property type="term" value="F:structural constituent of ribosome"/>
    <property type="evidence" value="ECO:0007669"/>
    <property type="project" value="InterPro"/>
</dbReference>
<dbReference type="InterPro" id="IPR000754">
    <property type="entry name" value="Ribosomal_uS9"/>
</dbReference>
<dbReference type="GO" id="GO:0003723">
    <property type="term" value="F:RNA binding"/>
    <property type="evidence" value="ECO:0007669"/>
    <property type="project" value="TreeGrafter"/>
</dbReference>
<sequence length="151" mass="17302">MPPKKPALHKKTAVAPQAKPERYIEAIGRRKTAVARVRIFTAGAKHEKRDIVVNQKPLQEYFRLKRYEQIVFAPYVAADVNFKASVQVKGGGLNAQAEAIRLGIARALVVSQGELRPKLKAYGFLKRDPRMVERKKYGSRKARRPQQWRKR</sequence>
<dbReference type="AlphaFoldDB" id="A0A0G1XA06"/>
<organism evidence="6 7">
    <name type="scientific">Candidatus Jorgensenbacteria bacterium GW2011_GWA1_48_11</name>
    <dbReference type="NCBI Taxonomy" id="1618660"/>
    <lineage>
        <taxon>Bacteria</taxon>
        <taxon>Candidatus Joergenseniibacteriota</taxon>
    </lineage>
</organism>
<dbReference type="Gene3D" id="3.30.230.10">
    <property type="match status" value="1"/>
</dbReference>